<dbReference type="NCBIfam" id="TIGR04408">
    <property type="entry name" value="LptG_lptG"/>
    <property type="match status" value="1"/>
</dbReference>
<dbReference type="RefSeq" id="WP_092345592.1">
    <property type="nucleotide sequence ID" value="NZ_FNQN01000003.1"/>
</dbReference>
<feature type="transmembrane region" description="Helical" evidence="6">
    <location>
        <begin position="278"/>
        <end position="296"/>
    </location>
</feature>
<feature type="transmembrane region" description="Helical" evidence="6">
    <location>
        <begin position="12"/>
        <end position="30"/>
    </location>
</feature>
<dbReference type="Pfam" id="PF03739">
    <property type="entry name" value="LptF_LptG"/>
    <property type="match status" value="1"/>
</dbReference>
<organism evidence="7 8">
    <name type="scientific">Desulfuromusa kysingii</name>
    <dbReference type="NCBI Taxonomy" id="37625"/>
    <lineage>
        <taxon>Bacteria</taxon>
        <taxon>Pseudomonadati</taxon>
        <taxon>Thermodesulfobacteriota</taxon>
        <taxon>Desulfuromonadia</taxon>
        <taxon>Desulfuromonadales</taxon>
        <taxon>Geopsychrobacteraceae</taxon>
        <taxon>Desulfuromusa</taxon>
    </lineage>
</organism>
<feature type="transmembrane region" description="Helical" evidence="6">
    <location>
        <begin position="333"/>
        <end position="356"/>
    </location>
</feature>
<keyword evidence="3 6" id="KW-0812">Transmembrane</keyword>
<dbReference type="EMBL" id="FNQN01000003">
    <property type="protein sequence ID" value="SEA07367.1"/>
    <property type="molecule type" value="Genomic_DNA"/>
</dbReference>
<comment type="subcellular location">
    <subcellularLocation>
        <location evidence="1">Cell membrane</location>
        <topology evidence="1">Multi-pass membrane protein</topology>
    </subcellularLocation>
</comment>
<dbReference type="STRING" id="37625.SAMN05660420_01118"/>
<name>A0A1H3Y6U3_9BACT</name>
<dbReference type="GO" id="GO:0043190">
    <property type="term" value="C:ATP-binding cassette (ABC) transporter complex"/>
    <property type="evidence" value="ECO:0007669"/>
    <property type="project" value="InterPro"/>
</dbReference>
<evidence type="ECO:0000313" key="7">
    <source>
        <dbReference type="EMBL" id="SEA07367.1"/>
    </source>
</evidence>
<proteinExistence type="predicted"/>
<evidence type="ECO:0000256" key="6">
    <source>
        <dbReference type="SAM" id="Phobius"/>
    </source>
</evidence>
<evidence type="ECO:0000256" key="1">
    <source>
        <dbReference type="ARBA" id="ARBA00004651"/>
    </source>
</evidence>
<dbReference type="InterPro" id="IPR030923">
    <property type="entry name" value="LptG"/>
</dbReference>
<keyword evidence="5 6" id="KW-0472">Membrane</keyword>
<dbReference type="GO" id="GO:0055085">
    <property type="term" value="P:transmembrane transport"/>
    <property type="evidence" value="ECO:0007669"/>
    <property type="project" value="InterPro"/>
</dbReference>
<evidence type="ECO:0000256" key="5">
    <source>
        <dbReference type="ARBA" id="ARBA00023136"/>
    </source>
</evidence>
<feature type="transmembrane region" description="Helical" evidence="6">
    <location>
        <begin position="96"/>
        <end position="117"/>
    </location>
</feature>
<keyword evidence="2" id="KW-1003">Cell membrane</keyword>
<dbReference type="PANTHER" id="PTHR33529">
    <property type="entry name" value="SLR0882 PROTEIN-RELATED"/>
    <property type="match status" value="1"/>
</dbReference>
<dbReference type="GO" id="GO:0015920">
    <property type="term" value="P:lipopolysaccharide transport"/>
    <property type="evidence" value="ECO:0007669"/>
    <property type="project" value="TreeGrafter"/>
</dbReference>
<dbReference type="PANTHER" id="PTHR33529:SF6">
    <property type="entry name" value="YJGP_YJGQ FAMILY PERMEASE"/>
    <property type="match status" value="1"/>
</dbReference>
<accession>A0A1H3Y6U3</accession>
<reference evidence="7 8" key="1">
    <citation type="submission" date="2016-10" db="EMBL/GenBank/DDBJ databases">
        <authorList>
            <person name="de Groot N.N."/>
        </authorList>
    </citation>
    <scope>NUCLEOTIDE SEQUENCE [LARGE SCALE GENOMIC DNA]</scope>
    <source>
        <strain evidence="7 8">DSM 7343</strain>
    </source>
</reference>
<protein>
    <submittedName>
        <fullName evidence="7">Lipopolysaccharide export system permease protein</fullName>
    </submittedName>
</protein>
<gene>
    <name evidence="7" type="ORF">SAMN05660420_01118</name>
</gene>
<feature type="transmembrane region" description="Helical" evidence="6">
    <location>
        <begin position="50"/>
        <end position="75"/>
    </location>
</feature>
<keyword evidence="4 6" id="KW-1133">Transmembrane helix</keyword>
<dbReference type="OrthoDB" id="9783403at2"/>
<evidence type="ECO:0000256" key="3">
    <source>
        <dbReference type="ARBA" id="ARBA00022692"/>
    </source>
</evidence>
<evidence type="ECO:0000256" key="4">
    <source>
        <dbReference type="ARBA" id="ARBA00022989"/>
    </source>
</evidence>
<dbReference type="AlphaFoldDB" id="A0A1H3Y6U3"/>
<evidence type="ECO:0000313" key="8">
    <source>
        <dbReference type="Proteomes" id="UP000199409"/>
    </source>
</evidence>
<sequence>MKILNRFLIQHFSRILILCVTAFIGIYLLIDFFEKVDDFIDHKAALSDYLVYISNNIPVIFAQILPLAILTAMVLTLGGLSRTNEVTAMRACGISLWRIVQPLMGLVLVLSFLLLLLNEFAIPWNTKQLNTLLEVKLKGKTQVQLTRNEIWYRSNSRIINIAIAHPQDQKLEGVVIFTFDEQQKIKQRQDIDQAIFINGRWFASNLTNRKFDANSGDMLNVDQLENVALDLDRTPEDFSGRENMNNELNFRQLLAVAKKLDQEGYNSTRQRVDMHNRIAAPFTCLIMGFLGIPFALQRGRNSNLALGIGLSLGIGVVYFIIQSLVTAFGYSNALPPIFAAWTANFIFLLLGIWLLLNVKE</sequence>
<feature type="transmembrane region" description="Helical" evidence="6">
    <location>
        <begin position="303"/>
        <end position="321"/>
    </location>
</feature>
<dbReference type="InterPro" id="IPR005495">
    <property type="entry name" value="LptG/LptF_permease"/>
</dbReference>
<dbReference type="Proteomes" id="UP000199409">
    <property type="component" value="Unassembled WGS sequence"/>
</dbReference>
<evidence type="ECO:0000256" key="2">
    <source>
        <dbReference type="ARBA" id="ARBA00022475"/>
    </source>
</evidence>
<keyword evidence="8" id="KW-1185">Reference proteome</keyword>